<dbReference type="InterPro" id="IPR056884">
    <property type="entry name" value="NPHP3-like_N"/>
</dbReference>
<dbReference type="EMBL" id="CP151264">
    <property type="protein sequence ID" value="WZH48270.1"/>
    <property type="molecule type" value="Genomic_DNA"/>
</dbReference>
<keyword evidence="1" id="KW-0677">Repeat</keyword>
<reference evidence="4 5" key="1">
    <citation type="submission" date="2024-04" db="EMBL/GenBank/DDBJ databases">
        <title>Complete genome sequence of Fusarium acuminatum.</title>
        <authorList>
            <person name="Lan B."/>
        </authorList>
    </citation>
    <scope>NUCLEOTIDE SEQUENCE [LARGE SCALE GENOMIC DNA]</scope>
    <source>
        <strain evidence="4">1A</strain>
    </source>
</reference>
<evidence type="ECO:0000256" key="1">
    <source>
        <dbReference type="ARBA" id="ARBA00022737"/>
    </source>
</evidence>
<dbReference type="InterPro" id="IPR056125">
    <property type="entry name" value="DUF7708"/>
</dbReference>
<dbReference type="PANTHER" id="PTHR10039:SF14">
    <property type="entry name" value="NACHT DOMAIN-CONTAINING PROTEIN"/>
    <property type="match status" value="1"/>
</dbReference>
<evidence type="ECO:0000259" key="2">
    <source>
        <dbReference type="Pfam" id="PF24809"/>
    </source>
</evidence>
<protein>
    <submittedName>
        <fullName evidence="4">NACHT domain-containing protein</fullName>
    </submittedName>
</protein>
<keyword evidence="5" id="KW-1185">Reference proteome</keyword>
<gene>
    <name evidence="4" type="ORF">QYS62_009443</name>
</gene>
<sequence length="482" mass="55519">MPLKPAVSAIARSTIKTAYDELDHTINLADKRDFANTTLEDVKKAARSIENQLAARQSLRNMRRLMPLFRGLEHYSKVVDILCNGTPYLPWIWAPITLILRVASEFVEAFEQIIRGYASIAESLRRFEILSDTFINEPDFQQTLAVFYADILKFHKHAYKFVRRSSWKLMFTTSWGRFQARFGNILEDLKQHGALIDLEVNARDISQAKAMRDDIRKWREESENRVSQEDIEQNAKQYESIVSWLQVNEGDQIAIMESTSSEVADYQDTCGWLLKNNKVLKSLLLQILRKDGDLVAHVYKTCILEKKQPTTASLEQLLQTLLCSISSDPNKAEYLWIVIDGLDECDSDKHMRLVRLINQLTSKPVVPGSTVCKVLVSSRAPSDALGRLKRSQMISLSEEKRLLSEAIRQYVDRRLRLMDMKLRQLDLEHSEIEEIQDLIVVKADGMFLYARLVMDYLASNIFFSGDEIKHSVKQLPQKLSEL</sequence>
<dbReference type="PANTHER" id="PTHR10039">
    <property type="entry name" value="AMELOGENIN"/>
    <property type="match status" value="1"/>
</dbReference>
<accession>A0ABZ2X735</accession>
<evidence type="ECO:0000259" key="3">
    <source>
        <dbReference type="Pfam" id="PF24883"/>
    </source>
</evidence>
<evidence type="ECO:0000313" key="5">
    <source>
        <dbReference type="Proteomes" id="UP001489902"/>
    </source>
</evidence>
<name>A0ABZ2X735_9HYPO</name>
<feature type="domain" description="DUF7708" evidence="2">
    <location>
        <begin position="71"/>
        <end position="200"/>
    </location>
</feature>
<dbReference type="Pfam" id="PF24883">
    <property type="entry name" value="NPHP3_N"/>
    <property type="match status" value="1"/>
</dbReference>
<dbReference type="Pfam" id="PF24809">
    <property type="entry name" value="DUF7708"/>
    <property type="match status" value="1"/>
</dbReference>
<evidence type="ECO:0000313" key="4">
    <source>
        <dbReference type="EMBL" id="WZH48270.1"/>
    </source>
</evidence>
<organism evidence="4 5">
    <name type="scientific">Fusarium acuminatum</name>
    <dbReference type="NCBI Taxonomy" id="5515"/>
    <lineage>
        <taxon>Eukaryota</taxon>
        <taxon>Fungi</taxon>
        <taxon>Dikarya</taxon>
        <taxon>Ascomycota</taxon>
        <taxon>Pezizomycotina</taxon>
        <taxon>Sordariomycetes</taxon>
        <taxon>Hypocreomycetidae</taxon>
        <taxon>Hypocreales</taxon>
        <taxon>Nectriaceae</taxon>
        <taxon>Fusarium</taxon>
        <taxon>Fusarium tricinctum species complex</taxon>
    </lineage>
</organism>
<proteinExistence type="predicted"/>
<feature type="domain" description="Nephrocystin 3-like N-terminal" evidence="3">
    <location>
        <begin position="277"/>
        <end position="379"/>
    </location>
</feature>
<dbReference type="Proteomes" id="UP001489902">
    <property type="component" value="Chromosome 5"/>
</dbReference>